<dbReference type="InterPro" id="IPR050982">
    <property type="entry name" value="Auxin_biosynth/cation_transpt"/>
</dbReference>
<protein>
    <recommendedName>
        <fullName evidence="4">Flavin-containing monooxygenase</fullName>
    </recommendedName>
</protein>
<dbReference type="Proteomes" id="UP001437256">
    <property type="component" value="Unassembled WGS sequence"/>
</dbReference>
<sequence length="584" mass="65647">MGDAQTWTDRLPTLQRLGSTLPANLNVDETAQQWFTSFTNSIHDPQSTLDLLHEDAMWRDLLTFTWNMRTFVGRERIRQFLLDRVAGTTITDFKLNQVQLQKPQPDIVWIMGVFQLRNDAGSSSGVFRLVPMPDGQWKAFTIFTTLTQLATSPYQIGALRRREPVPGVQWLNARHKEARFEDQDPAVIIVGAGQSGLSLAARLKHLNVPTLLVERDGRIGDSWRKRYASLCLHFPVWSDHMPYLPFPPTWPVYTPSYKMAEWLESYAKALELNVWTSSTVTYASQGNDKKWDVRVEKSDGSVRDFRVNHLVFAAGIGDGCPKTPDIPGLENFKGKVTHSVNYQDPNDFQRAEDVTMIQRGKTFVMNMDAHWKFLGGGEDPNGVLRSSGLSNILVHTALYNENGPPTELADLLFHSMPHLLQEGGLAQRASLAIMESQKDTVEKLRSVGFHVSRGLKDAGFLLQIKERGGGHCFDNGSVELIIDGKIKVKSGSQISSFYDHGLEFADGSRVECDTVICATGVGDPRNLIRKVCGDEVADECPPLLGVNEEGEMNSYREMSRRGLWYMIGSIQMNRFHSNFLALRE</sequence>
<dbReference type="EMBL" id="JBBXMP010000097">
    <property type="protein sequence ID" value="KAL0062749.1"/>
    <property type="molecule type" value="Genomic_DNA"/>
</dbReference>
<dbReference type="Pfam" id="PF13738">
    <property type="entry name" value="Pyr_redox_3"/>
    <property type="match status" value="1"/>
</dbReference>
<evidence type="ECO:0000256" key="1">
    <source>
        <dbReference type="ARBA" id="ARBA00023002"/>
    </source>
</evidence>
<organism evidence="2 3">
    <name type="scientific">Marasmius tenuissimus</name>
    <dbReference type="NCBI Taxonomy" id="585030"/>
    <lineage>
        <taxon>Eukaryota</taxon>
        <taxon>Fungi</taxon>
        <taxon>Dikarya</taxon>
        <taxon>Basidiomycota</taxon>
        <taxon>Agaricomycotina</taxon>
        <taxon>Agaricomycetes</taxon>
        <taxon>Agaricomycetidae</taxon>
        <taxon>Agaricales</taxon>
        <taxon>Marasmiineae</taxon>
        <taxon>Marasmiaceae</taxon>
        <taxon>Marasmius</taxon>
    </lineage>
</organism>
<dbReference type="InterPro" id="IPR036188">
    <property type="entry name" value="FAD/NAD-bd_sf"/>
</dbReference>
<dbReference type="PANTHER" id="PTHR43539">
    <property type="entry name" value="FLAVIN-BINDING MONOOXYGENASE-LIKE PROTEIN (AFU_ORTHOLOGUE AFUA_4G09220)"/>
    <property type="match status" value="1"/>
</dbReference>
<keyword evidence="3" id="KW-1185">Reference proteome</keyword>
<gene>
    <name evidence="2" type="ORF">AAF712_010371</name>
</gene>
<accession>A0ABR2ZNI8</accession>
<reference evidence="2 3" key="1">
    <citation type="submission" date="2024-05" db="EMBL/GenBank/DDBJ databases">
        <title>A draft genome resource for the thread blight pathogen Marasmius tenuissimus strain MS-2.</title>
        <authorList>
            <person name="Yulfo-Soto G.E."/>
            <person name="Baruah I.K."/>
            <person name="Amoako-Attah I."/>
            <person name="Bukari Y."/>
            <person name="Meinhardt L.W."/>
            <person name="Bailey B.A."/>
            <person name="Cohen S.P."/>
        </authorList>
    </citation>
    <scope>NUCLEOTIDE SEQUENCE [LARGE SCALE GENOMIC DNA]</scope>
    <source>
        <strain evidence="2 3">MS-2</strain>
    </source>
</reference>
<dbReference type="Gene3D" id="3.10.450.50">
    <property type="match status" value="1"/>
</dbReference>
<name>A0ABR2ZNI8_9AGAR</name>
<dbReference type="Gene3D" id="3.50.50.60">
    <property type="entry name" value="FAD/NAD(P)-binding domain"/>
    <property type="match status" value="1"/>
</dbReference>
<dbReference type="InterPro" id="IPR032710">
    <property type="entry name" value="NTF2-like_dom_sf"/>
</dbReference>
<dbReference type="SUPFAM" id="SSF54427">
    <property type="entry name" value="NTF2-like"/>
    <property type="match status" value="1"/>
</dbReference>
<evidence type="ECO:0000313" key="2">
    <source>
        <dbReference type="EMBL" id="KAL0062749.1"/>
    </source>
</evidence>
<dbReference type="PANTHER" id="PTHR43539:SF68">
    <property type="entry name" value="FLAVIN-BINDING MONOOXYGENASE-LIKE PROTEIN (AFU_ORTHOLOGUE AFUA_4G09220)"/>
    <property type="match status" value="1"/>
</dbReference>
<proteinExistence type="predicted"/>
<dbReference type="SUPFAM" id="SSF51905">
    <property type="entry name" value="FAD/NAD(P)-binding domain"/>
    <property type="match status" value="2"/>
</dbReference>
<evidence type="ECO:0008006" key="4">
    <source>
        <dbReference type="Google" id="ProtNLM"/>
    </source>
</evidence>
<evidence type="ECO:0000313" key="3">
    <source>
        <dbReference type="Proteomes" id="UP001437256"/>
    </source>
</evidence>
<keyword evidence="1" id="KW-0560">Oxidoreductase</keyword>
<comment type="caution">
    <text evidence="2">The sequence shown here is derived from an EMBL/GenBank/DDBJ whole genome shotgun (WGS) entry which is preliminary data.</text>
</comment>